<dbReference type="AlphaFoldDB" id="A0A7X3FHN3"/>
<name>A0A7X3FHN3_9BACL</name>
<reference evidence="1 2" key="1">
    <citation type="journal article" date="2019" name="Microorganisms">
        <title>Paenibacillus lutrae sp. nov., A Chitinolytic Species Isolated from A River Otter in Castril Natural Park, Granada, Spain.</title>
        <authorList>
            <person name="Rodriguez M."/>
            <person name="Reina J.C."/>
            <person name="Bejar V."/>
            <person name="Llamas I."/>
        </authorList>
    </citation>
    <scope>NUCLEOTIDE SEQUENCE [LARGE SCALE GENOMIC DNA]</scope>
    <source>
        <strain evidence="1 2">N10</strain>
    </source>
</reference>
<keyword evidence="2" id="KW-1185">Reference proteome</keyword>
<protein>
    <recommendedName>
        <fullName evidence="3">ATP-grasp domain-containing protein</fullName>
    </recommendedName>
</protein>
<dbReference type="OrthoDB" id="20966at2"/>
<comment type="caution">
    <text evidence="1">The sequence shown here is derived from an EMBL/GenBank/DDBJ whole genome shotgun (WGS) entry which is preliminary data.</text>
</comment>
<gene>
    <name evidence="1" type="ORF">EDM21_09865</name>
</gene>
<evidence type="ECO:0000313" key="1">
    <source>
        <dbReference type="EMBL" id="MVO99834.1"/>
    </source>
</evidence>
<accession>A0A7X3FHN3</accession>
<proteinExistence type="predicted"/>
<dbReference type="Proteomes" id="UP000490800">
    <property type="component" value="Unassembled WGS sequence"/>
</dbReference>
<dbReference type="SUPFAM" id="SSF56059">
    <property type="entry name" value="Glutathione synthetase ATP-binding domain-like"/>
    <property type="match status" value="1"/>
</dbReference>
<sequence length="493" mass="54546">MSPLRKTVMGTYDPETRWRDSGLSSLPALADRDREPVVLCMDELLFPFCGPDDVLYTRCRIHDDLRGHLDQLGFKFQSRHVFGWSGGQTAEPPLTLEQFKPCIFRLAAQQGRSGDGHTAGEARQYVVAGARGPHGSGTSSGTASAYGSNGSLVTDLLSPYAITEDTAAYLSLYPPVRPTPPLEAVVKVNSKFYSNRMLQSLGEKAYGIEVHSAAEIESLGQKLLDQGAYLIKDPFGVSGKGNLLIDSNFMQSRVASHLRKQEESGLTTRFLLEPFLAKETDFSSQWLIRDTGTIELISVQRMINHQLNYGGSMTADSAFADRLDKAGYFNVLEQALGRMFQDGYHGFVCVDSMILQGGELVPIVEINARKSMGLINAYLDRCWNRFDKQGWLTFLSVGLPAGFEFASFLHTLRHSELLLQSPEEYGVMLLSSNTLTINQTLAQHAAQTGSSPRRGLPKGRLYVSVVGRDEEHRSEIMTRLRGVLSDLSVKIYN</sequence>
<evidence type="ECO:0000313" key="2">
    <source>
        <dbReference type="Proteomes" id="UP000490800"/>
    </source>
</evidence>
<organism evidence="1 2">
    <name type="scientific">Paenibacillus lutrae</name>
    <dbReference type="NCBI Taxonomy" id="2078573"/>
    <lineage>
        <taxon>Bacteria</taxon>
        <taxon>Bacillati</taxon>
        <taxon>Bacillota</taxon>
        <taxon>Bacilli</taxon>
        <taxon>Bacillales</taxon>
        <taxon>Paenibacillaceae</taxon>
        <taxon>Paenibacillus</taxon>
    </lineage>
</organism>
<dbReference type="EMBL" id="RHLK01000004">
    <property type="protein sequence ID" value="MVO99834.1"/>
    <property type="molecule type" value="Genomic_DNA"/>
</dbReference>
<evidence type="ECO:0008006" key="3">
    <source>
        <dbReference type="Google" id="ProtNLM"/>
    </source>
</evidence>